<accession>A0A5D2LLK8</accession>
<dbReference type="AlphaFoldDB" id="A0A5D2LLK8"/>
<gene>
    <name evidence="1" type="ORF">ES332_D03G066700v1</name>
</gene>
<dbReference type="EMBL" id="CM017625">
    <property type="protein sequence ID" value="TYH79472.1"/>
    <property type="molecule type" value="Genomic_DNA"/>
</dbReference>
<protein>
    <recommendedName>
        <fullName evidence="3">Reverse transcriptase-like protein</fullName>
    </recommendedName>
</protein>
<organism evidence="1 2">
    <name type="scientific">Gossypium tomentosum</name>
    <name type="common">Hawaiian cotton</name>
    <name type="synonym">Gossypium sandvicense</name>
    <dbReference type="NCBI Taxonomy" id="34277"/>
    <lineage>
        <taxon>Eukaryota</taxon>
        <taxon>Viridiplantae</taxon>
        <taxon>Streptophyta</taxon>
        <taxon>Embryophyta</taxon>
        <taxon>Tracheophyta</taxon>
        <taxon>Spermatophyta</taxon>
        <taxon>Magnoliopsida</taxon>
        <taxon>eudicotyledons</taxon>
        <taxon>Gunneridae</taxon>
        <taxon>Pentapetalae</taxon>
        <taxon>rosids</taxon>
        <taxon>malvids</taxon>
        <taxon>Malvales</taxon>
        <taxon>Malvaceae</taxon>
        <taxon>Malvoideae</taxon>
        <taxon>Gossypium</taxon>
    </lineage>
</organism>
<proteinExistence type="predicted"/>
<reference evidence="1 2" key="1">
    <citation type="submission" date="2019-07" db="EMBL/GenBank/DDBJ databases">
        <title>WGS assembly of Gossypium tomentosum.</title>
        <authorList>
            <person name="Chen Z.J."/>
            <person name="Sreedasyam A."/>
            <person name="Ando A."/>
            <person name="Song Q."/>
            <person name="De L."/>
            <person name="Hulse-Kemp A."/>
            <person name="Ding M."/>
            <person name="Ye W."/>
            <person name="Kirkbride R."/>
            <person name="Jenkins J."/>
            <person name="Plott C."/>
            <person name="Lovell J."/>
            <person name="Lin Y.-M."/>
            <person name="Vaughn R."/>
            <person name="Liu B."/>
            <person name="Li W."/>
            <person name="Simpson S."/>
            <person name="Scheffler B."/>
            <person name="Saski C."/>
            <person name="Grover C."/>
            <person name="Hu G."/>
            <person name="Conover J."/>
            <person name="Carlson J."/>
            <person name="Shu S."/>
            <person name="Boston L."/>
            <person name="Williams M."/>
            <person name="Peterson D."/>
            <person name="Mcgee K."/>
            <person name="Jones D."/>
            <person name="Wendel J."/>
            <person name="Stelly D."/>
            <person name="Grimwood J."/>
            <person name="Schmutz J."/>
        </authorList>
    </citation>
    <scope>NUCLEOTIDE SEQUENCE [LARGE SCALE GENOMIC DNA]</scope>
    <source>
        <strain evidence="1">7179.01</strain>
    </source>
</reference>
<sequence>MMSSFWWGLGSEGSKGIHWASWDKLRVSKRLGGIGKLSSKVFKSRYFPRCGFFVANEGNYPSFLGRSLFANKNFLLKGLRWRLGNGQDIHVSNDPWLSNDDTFFVE</sequence>
<keyword evidence="2" id="KW-1185">Reference proteome</keyword>
<evidence type="ECO:0000313" key="1">
    <source>
        <dbReference type="EMBL" id="TYH79472.1"/>
    </source>
</evidence>
<name>A0A5D2LLK8_GOSTO</name>
<dbReference type="Proteomes" id="UP000322667">
    <property type="component" value="Chromosome D03"/>
</dbReference>
<evidence type="ECO:0000313" key="2">
    <source>
        <dbReference type="Proteomes" id="UP000322667"/>
    </source>
</evidence>
<evidence type="ECO:0008006" key="3">
    <source>
        <dbReference type="Google" id="ProtNLM"/>
    </source>
</evidence>